<protein>
    <recommendedName>
        <fullName evidence="8">Eukaryotic translation initiation factor 3 subunit L</fullName>
        <shortName evidence="8">eIF3l</shortName>
    </recommendedName>
</protein>
<dbReference type="InterPro" id="IPR002314">
    <property type="entry name" value="aa-tRNA-synt_IIb"/>
</dbReference>
<evidence type="ECO:0000256" key="3">
    <source>
        <dbReference type="ARBA" id="ARBA00022598"/>
    </source>
</evidence>
<dbReference type="PANTHER" id="PTHR13242">
    <property type="entry name" value="EUKARYOTIC TRANSLATION INITIATION FACTOR 3"/>
    <property type="match status" value="1"/>
</dbReference>
<dbReference type="PANTHER" id="PTHR13242:SF0">
    <property type="entry name" value="EUKARYOTIC TRANSLATION INITIATION FACTOR 3 SUBUNIT L"/>
    <property type="match status" value="1"/>
</dbReference>
<dbReference type="InterPro" id="IPR006195">
    <property type="entry name" value="aa-tRNA-synth_II"/>
</dbReference>
<dbReference type="InterPro" id="IPR042103">
    <property type="entry name" value="SerRS_1_N_sf"/>
</dbReference>
<dbReference type="SUPFAM" id="SSF47616">
    <property type="entry name" value="GST C-terminal domain-like"/>
    <property type="match status" value="1"/>
</dbReference>
<evidence type="ECO:0000256" key="1">
    <source>
        <dbReference type="ARBA" id="ARBA00022490"/>
    </source>
</evidence>
<proteinExistence type="inferred from homology"/>
<keyword evidence="5" id="KW-0067">ATP-binding</keyword>
<sequence>MPIDINLLRADRGGCPEAVREAQRKRFKADGDRLVDEVIRLDTLLREGLTRSQELQFQLKTLQKEVIAEKKKQKLPCTAELAEAQKLHGQLKRLESETSTWASDRDATLKLLGNVLDPSVPCSDSEEHNEVMAVWPPAELPPCSVSSFTPPSSGARGQHDDLLWRIGGYDPDRGTKVAGSRGFFLEDVGVLLNQALLNFGLAFLRQRGYKAIQPPYMMRKELMADLAQLSDFNDQLYKVSKGDSPGDGDKYLIATSEQPLCALHAKELLDVETLPRRYAGLSSCFRTELGKAGKENRGIFRVHQFEKVEQFCITDGDLSTSQQMLSEMLETAQDFYKALGIPHRVVKVVSGELNDAAVMKFDLEGWFAGQGVYRELVSCSNCTDFQSRALDIRTRSERAKEKPRFVHLLNATLVAAGRCLCCLLETYQTSTGVRVPDALVPFMGFQQQLACCRSEESEGSLDFMPFVRPSRCVAAPSAAPRQVPCEPSDGFLEDLDQKLLHQPYVNGFDLSALDLQTLQQLEQRQWNDSSRYPNLHRWMEHVKSFPRTVWDGFGFKKATMADEAVEIGRGGRPGGSKPWQGDGKTREGSDFEEGQVRKVEATDGAVGGCRNARTRGPDPGGRSSWLLVVLKAYWIPSSAETKHRSQNIPEINRLYETVFNQLTERYYNKTKWPSDYAVAQALGQNEALFLILYKELYYRHIYARLNPVSFEDRVGSWKNYTQLLDLMIENLSDGEDLGIALPAQWLWDILDEFVYHYQTYSTYCHKTAKMQKDKEVKELRDNPGIFETTKVLNYLHQLVRYSLIEEWLVNPDGGNGQGAAFTDEPTRLIGYFALMQLLRMHSLLGDYRLAMETIESIDFRAEVPLFYRIPACHVTVFYYLGFAYMMMRRYVDASRTFSDILVFLSKISAVNSLSYQYDQMLKKQDQMYVLLLICNALCPQPLDESLEKPIREKHADKQMRLQQGVEACFEDLFSYACPKFVAASMPDLDNLDNFNANEAHQRQLHLFLQEVRQQQALPTIGSYMKLYTSLQTSKLAQLCEMDGEGLRDQLMCVMHKTRQLVHQKEGTPLDGVLQPCGEVEFYLDGDMVHINAQKPQRPHADVFLEHIVKFQDILKRADRLQKGGAAA</sequence>
<accession>A0ABP0NBD3</accession>
<keyword evidence="2 8" id="KW-0396">Initiation factor</keyword>
<dbReference type="EMBL" id="CAXAMN010021573">
    <property type="protein sequence ID" value="CAK9060906.1"/>
    <property type="molecule type" value="Genomic_DNA"/>
</dbReference>
<keyword evidence="6 8" id="KW-0648">Protein biosynthesis</keyword>
<dbReference type="HAMAP" id="MF_03011">
    <property type="entry name" value="eIF3l"/>
    <property type="match status" value="1"/>
</dbReference>
<dbReference type="InterPro" id="IPR010978">
    <property type="entry name" value="tRNA-bd_arm"/>
</dbReference>
<dbReference type="InterPro" id="IPR045864">
    <property type="entry name" value="aa-tRNA-synth_II/BPL/LPL"/>
</dbReference>
<name>A0ABP0NBD3_9DINO</name>
<reference evidence="12 13" key="1">
    <citation type="submission" date="2024-02" db="EMBL/GenBank/DDBJ databases">
        <authorList>
            <person name="Chen Y."/>
            <person name="Shah S."/>
            <person name="Dougan E. K."/>
            <person name="Thang M."/>
            <person name="Chan C."/>
        </authorList>
    </citation>
    <scope>NUCLEOTIDE SEQUENCE [LARGE SCALE GENOMIC DNA]</scope>
</reference>
<dbReference type="InterPro" id="IPR019382">
    <property type="entry name" value="eIF3l"/>
</dbReference>
<comment type="function">
    <text evidence="8">Component of the eukaryotic translation initiation factor 3 (eIF-3) complex, which is involved in protein synthesis of a specialized repertoire of mRNAs and, together with other initiation factors, stimulates binding of mRNA and methionyl-tRNAi to the 40S ribosome. The eIF-3 complex specifically targets and initiates translation of a subset of mRNAs involved in cell proliferation.</text>
</comment>
<dbReference type="SUPFAM" id="SSF46589">
    <property type="entry name" value="tRNA-binding arm"/>
    <property type="match status" value="1"/>
</dbReference>
<dbReference type="Pfam" id="PF00587">
    <property type="entry name" value="tRNA-synt_2b"/>
    <property type="match status" value="1"/>
</dbReference>
<dbReference type="Gene3D" id="1.10.287.40">
    <property type="entry name" value="Serine-tRNA synthetase, tRNA binding domain"/>
    <property type="match status" value="1"/>
</dbReference>
<comment type="subunit">
    <text evidence="8">Component of the eukaryotic translation initiation factor 3 (eIF-3) complex.</text>
</comment>
<evidence type="ECO:0000256" key="6">
    <source>
        <dbReference type="ARBA" id="ARBA00022917"/>
    </source>
</evidence>
<evidence type="ECO:0000256" key="4">
    <source>
        <dbReference type="ARBA" id="ARBA00022741"/>
    </source>
</evidence>
<evidence type="ECO:0000256" key="8">
    <source>
        <dbReference type="HAMAP-Rule" id="MF_03011"/>
    </source>
</evidence>
<evidence type="ECO:0000256" key="2">
    <source>
        <dbReference type="ARBA" id="ARBA00022540"/>
    </source>
</evidence>
<gene>
    <name evidence="12" type="ORF">CCMP2556_LOCUS29961</name>
</gene>
<dbReference type="NCBIfam" id="TIGR00414">
    <property type="entry name" value="serS"/>
    <property type="match status" value="1"/>
</dbReference>
<evidence type="ECO:0000313" key="12">
    <source>
        <dbReference type="EMBL" id="CAK9060906.1"/>
    </source>
</evidence>
<evidence type="ECO:0000313" key="13">
    <source>
        <dbReference type="Proteomes" id="UP001642484"/>
    </source>
</evidence>
<dbReference type="SUPFAM" id="SSF55681">
    <property type="entry name" value="Class II aaRS and biotin synthetases"/>
    <property type="match status" value="1"/>
</dbReference>
<dbReference type="Proteomes" id="UP001642484">
    <property type="component" value="Unassembled WGS sequence"/>
</dbReference>
<dbReference type="InterPro" id="IPR036282">
    <property type="entry name" value="Glutathione-S-Trfase_C_sf"/>
</dbReference>
<dbReference type="InterPro" id="IPR002317">
    <property type="entry name" value="Ser-tRNA-ligase_type_1"/>
</dbReference>
<feature type="region of interest" description="Disordered" evidence="10">
    <location>
        <begin position="566"/>
        <end position="592"/>
    </location>
</feature>
<dbReference type="InterPro" id="IPR015866">
    <property type="entry name" value="Ser-tRNA-synth_1_N"/>
</dbReference>
<evidence type="ECO:0000256" key="9">
    <source>
        <dbReference type="SAM" id="Coils"/>
    </source>
</evidence>
<keyword evidence="1 8" id="KW-0963">Cytoplasm</keyword>
<dbReference type="InterPro" id="IPR033729">
    <property type="entry name" value="SerRS_core"/>
</dbReference>
<keyword evidence="3" id="KW-0436">Ligase</keyword>
<feature type="coiled-coil region" evidence="9">
    <location>
        <begin position="52"/>
        <end position="97"/>
    </location>
</feature>
<evidence type="ECO:0000259" key="11">
    <source>
        <dbReference type="PROSITE" id="PS50862"/>
    </source>
</evidence>
<dbReference type="Pfam" id="PF10255">
    <property type="entry name" value="Paf67"/>
    <property type="match status" value="1"/>
</dbReference>
<keyword evidence="4" id="KW-0547">Nucleotide-binding</keyword>
<feature type="compositionally biased region" description="Basic and acidic residues" evidence="10">
    <location>
        <begin position="583"/>
        <end position="592"/>
    </location>
</feature>
<dbReference type="CDD" id="cd00770">
    <property type="entry name" value="SerRS_core"/>
    <property type="match status" value="1"/>
</dbReference>
<organism evidence="12 13">
    <name type="scientific">Durusdinium trenchii</name>
    <dbReference type="NCBI Taxonomy" id="1381693"/>
    <lineage>
        <taxon>Eukaryota</taxon>
        <taxon>Sar</taxon>
        <taxon>Alveolata</taxon>
        <taxon>Dinophyceae</taxon>
        <taxon>Suessiales</taxon>
        <taxon>Symbiodiniaceae</taxon>
        <taxon>Durusdinium</taxon>
    </lineage>
</organism>
<keyword evidence="13" id="KW-1185">Reference proteome</keyword>
<dbReference type="PRINTS" id="PR00981">
    <property type="entry name" value="TRNASYNTHSER"/>
</dbReference>
<evidence type="ECO:0000256" key="10">
    <source>
        <dbReference type="SAM" id="MobiDB-lite"/>
    </source>
</evidence>
<dbReference type="Gene3D" id="3.30.930.10">
    <property type="entry name" value="Bira Bifunctional Protein, Domain 2"/>
    <property type="match status" value="1"/>
</dbReference>
<evidence type="ECO:0000256" key="7">
    <source>
        <dbReference type="ARBA" id="ARBA00023146"/>
    </source>
</evidence>
<dbReference type="Pfam" id="PF02403">
    <property type="entry name" value="Seryl_tRNA_N"/>
    <property type="match status" value="1"/>
</dbReference>
<dbReference type="PROSITE" id="PS50862">
    <property type="entry name" value="AA_TRNA_LIGASE_II"/>
    <property type="match status" value="1"/>
</dbReference>
<keyword evidence="7" id="KW-0030">Aminoacyl-tRNA synthetase</keyword>
<evidence type="ECO:0000256" key="5">
    <source>
        <dbReference type="ARBA" id="ARBA00022840"/>
    </source>
</evidence>
<comment type="caution">
    <text evidence="12">The sequence shown here is derived from an EMBL/GenBank/DDBJ whole genome shotgun (WGS) entry which is preliminary data.</text>
</comment>
<comment type="similarity">
    <text evidence="8">Belongs to the eIF-3 subunit L family.</text>
</comment>
<keyword evidence="9" id="KW-0175">Coiled coil</keyword>
<feature type="domain" description="Aminoacyl-transfer RNA synthetases class-II family profile" evidence="11">
    <location>
        <begin position="203"/>
        <end position="436"/>
    </location>
</feature>
<comment type="subcellular location">
    <subcellularLocation>
        <location evidence="8">Cytoplasm</location>
    </subcellularLocation>
</comment>